<comment type="similarity">
    <text evidence="1">Belongs to the short-chain dehydrogenases/reductases (SDR) family.</text>
</comment>
<organism evidence="3 4">
    <name type="scientific">Arthrobacter agilis</name>
    <dbReference type="NCBI Taxonomy" id="37921"/>
    <lineage>
        <taxon>Bacteria</taxon>
        <taxon>Bacillati</taxon>
        <taxon>Actinomycetota</taxon>
        <taxon>Actinomycetes</taxon>
        <taxon>Micrococcales</taxon>
        <taxon>Micrococcaceae</taxon>
        <taxon>Arthrobacter</taxon>
    </lineage>
</organism>
<protein>
    <submittedName>
        <fullName evidence="3">Short chain dehydrogenase</fullName>
    </submittedName>
</protein>
<sequence length="313" mass="33399">MPQNHDLPIPDLAGQLAVVTGASDGIGAVIAARLAQAGAEVIMPVRNPDKGAAVAERIRTTIDGASVSTRSLDLSSLASVATLVTTLAAEGRPINILVNNAGVMRPPTRQVTRDRFELQWGTNHLAHFALTLGLLPLLKEGRARVTHQSSVAARKGFLNWDDLNHEHSYDVMTAYTGSKIAVGLFARELDARSRVEGWGISSNLSHPGISPTNLLAAQPGMGRDRIPPERRLIGVLSRVGLAGTPQSAALPALMAATAPDPSGDQFFGPRRTTGGRPVAREHWAPMTDMNDARRIWEVSEHLVGMKAPHRSSS</sequence>
<dbReference type="EMBL" id="CP024915">
    <property type="protein sequence ID" value="AUZ87823.1"/>
    <property type="molecule type" value="Genomic_DNA"/>
</dbReference>
<proteinExistence type="inferred from homology"/>
<dbReference type="Proteomes" id="UP000239187">
    <property type="component" value="Chromosome"/>
</dbReference>
<evidence type="ECO:0000256" key="1">
    <source>
        <dbReference type="ARBA" id="ARBA00006484"/>
    </source>
</evidence>
<dbReference type="NCBIfam" id="NF004513">
    <property type="entry name" value="PRK05854.1"/>
    <property type="match status" value="1"/>
</dbReference>
<dbReference type="PANTHER" id="PTHR24320:SF148">
    <property type="entry name" value="NAD(P)-BINDING ROSSMANN-FOLD SUPERFAMILY PROTEIN"/>
    <property type="match status" value="1"/>
</dbReference>
<dbReference type="Pfam" id="PF00106">
    <property type="entry name" value="adh_short"/>
    <property type="match status" value="1"/>
</dbReference>
<keyword evidence="2" id="KW-0560">Oxidoreductase</keyword>
<accession>A0A2L0UEX0</accession>
<dbReference type="RefSeq" id="WP_208739064.1">
    <property type="nucleotide sequence ID" value="NZ_CP024915.1"/>
</dbReference>
<dbReference type="PANTHER" id="PTHR24320">
    <property type="entry name" value="RETINOL DEHYDROGENASE"/>
    <property type="match status" value="1"/>
</dbReference>
<evidence type="ECO:0000313" key="4">
    <source>
        <dbReference type="Proteomes" id="UP000239187"/>
    </source>
</evidence>
<dbReference type="GO" id="GO:0016491">
    <property type="term" value="F:oxidoreductase activity"/>
    <property type="evidence" value="ECO:0007669"/>
    <property type="project" value="UniProtKB-KW"/>
</dbReference>
<dbReference type="AlphaFoldDB" id="A0A2L0UEX0"/>
<dbReference type="SUPFAM" id="SSF51735">
    <property type="entry name" value="NAD(P)-binding Rossmann-fold domains"/>
    <property type="match status" value="1"/>
</dbReference>
<reference evidence="3 4" key="1">
    <citation type="submission" date="2017-11" db="EMBL/GenBank/DDBJ databases">
        <title>Draft genome of Arthrobacter agilis strain UMCV2, a plant growth-promoting rhizobacterium and biocontrol capacity of phytopathogenic fungi.</title>
        <authorList>
            <person name="Martinez-Camara R."/>
            <person name="Santoyo G."/>
            <person name="Moreno-Hagelsieb G."/>
            <person name="Valencia-Cantero E."/>
        </authorList>
    </citation>
    <scope>NUCLEOTIDE SEQUENCE [LARGE SCALE GENOMIC DNA]</scope>
    <source>
        <strain evidence="3 4">UMCV2</strain>
    </source>
</reference>
<gene>
    <name evidence="3" type="ORF">CVO76_09405</name>
</gene>
<name>A0A2L0UEX0_9MICC</name>
<evidence type="ECO:0000256" key="2">
    <source>
        <dbReference type="ARBA" id="ARBA00023002"/>
    </source>
</evidence>
<dbReference type="Gene3D" id="3.40.50.720">
    <property type="entry name" value="NAD(P)-binding Rossmann-like Domain"/>
    <property type="match status" value="1"/>
</dbReference>
<dbReference type="InterPro" id="IPR002347">
    <property type="entry name" value="SDR_fam"/>
</dbReference>
<dbReference type="PRINTS" id="PR00081">
    <property type="entry name" value="GDHRDH"/>
</dbReference>
<dbReference type="InterPro" id="IPR036291">
    <property type="entry name" value="NAD(P)-bd_dom_sf"/>
</dbReference>
<evidence type="ECO:0000313" key="3">
    <source>
        <dbReference type="EMBL" id="AUZ87823.1"/>
    </source>
</evidence>